<dbReference type="GO" id="GO:0009073">
    <property type="term" value="P:aromatic amino acid family biosynthetic process"/>
    <property type="evidence" value="ECO:0007669"/>
    <property type="project" value="UniProtKB-KW"/>
</dbReference>
<dbReference type="SUPFAM" id="SSF55205">
    <property type="entry name" value="EPT/RTPC-like"/>
    <property type="match status" value="1"/>
</dbReference>
<evidence type="ECO:0000256" key="5">
    <source>
        <dbReference type="ARBA" id="ARBA00022679"/>
    </source>
</evidence>
<evidence type="ECO:0000256" key="7">
    <source>
        <dbReference type="ARBA" id="ARBA00044633"/>
    </source>
</evidence>
<evidence type="ECO:0000256" key="8">
    <source>
        <dbReference type="HAMAP-Rule" id="MF_00210"/>
    </source>
</evidence>
<dbReference type="Pfam" id="PF00275">
    <property type="entry name" value="EPSP_synthase"/>
    <property type="match status" value="1"/>
</dbReference>
<dbReference type="EMBL" id="CP159485">
    <property type="protein sequence ID" value="XCI27605.1"/>
    <property type="molecule type" value="Genomic_DNA"/>
</dbReference>
<dbReference type="PANTHER" id="PTHR21090">
    <property type="entry name" value="AROM/DEHYDROQUINATE SYNTHASE"/>
    <property type="match status" value="1"/>
</dbReference>
<evidence type="ECO:0000256" key="6">
    <source>
        <dbReference type="ARBA" id="ARBA00023141"/>
    </source>
</evidence>
<protein>
    <recommendedName>
        <fullName evidence="8">3-phosphoshikimate 1-carboxyvinyltransferase</fullName>
        <ecNumber evidence="8">2.5.1.19</ecNumber>
    </recommendedName>
    <alternativeName>
        <fullName evidence="8">5-enolpyruvylshikimate-3-phosphate synthase</fullName>
        <shortName evidence="8">EPSP synthase</shortName>
        <shortName evidence="8">EPSPS</shortName>
    </alternativeName>
</protein>
<gene>
    <name evidence="8 10" type="primary">aroA</name>
    <name evidence="10" type="ORF">PRVXH_001511</name>
</gene>
<reference evidence="10" key="2">
    <citation type="submission" date="2024-06" db="EMBL/GenBank/DDBJ databases">
        <authorList>
            <person name="Petrova K.O."/>
            <person name="Toshchakov S.V."/>
            <person name="Boltjanskaja Y.V."/>
            <person name="Kevbrin V.V."/>
        </authorList>
    </citation>
    <scope>NUCLEOTIDE SEQUENCE</scope>
    <source>
        <strain evidence="10">Z-710</strain>
    </source>
</reference>
<feature type="binding site" evidence="8">
    <location>
        <position position="339"/>
    </location>
    <ligand>
        <name>3-phosphoshikimate</name>
        <dbReference type="ChEBI" id="CHEBI:145989"/>
    </ligand>
</feature>
<feature type="binding site" evidence="8">
    <location>
        <position position="385"/>
    </location>
    <ligand>
        <name>phosphoenolpyruvate</name>
        <dbReference type="ChEBI" id="CHEBI:58702"/>
    </ligand>
</feature>
<evidence type="ECO:0000256" key="3">
    <source>
        <dbReference type="ARBA" id="ARBA00022490"/>
    </source>
</evidence>
<feature type="binding site" evidence="8">
    <location>
        <position position="343"/>
    </location>
    <ligand>
        <name>phosphoenolpyruvate</name>
        <dbReference type="ChEBI" id="CHEBI:58702"/>
    </ligand>
</feature>
<name>A0AAU8HR48_9FIRM</name>
<keyword evidence="5 8" id="KW-0808">Transferase</keyword>
<comment type="catalytic activity">
    <reaction evidence="7">
        <text>3-phosphoshikimate + phosphoenolpyruvate = 5-O-(1-carboxyvinyl)-3-phosphoshikimate + phosphate</text>
        <dbReference type="Rhea" id="RHEA:21256"/>
        <dbReference type="ChEBI" id="CHEBI:43474"/>
        <dbReference type="ChEBI" id="CHEBI:57701"/>
        <dbReference type="ChEBI" id="CHEBI:58702"/>
        <dbReference type="ChEBI" id="CHEBI:145989"/>
        <dbReference type="EC" id="2.5.1.19"/>
    </reaction>
    <physiologicalReaction direction="left-to-right" evidence="7">
        <dbReference type="Rhea" id="RHEA:21257"/>
    </physiologicalReaction>
</comment>
<comment type="subunit">
    <text evidence="8">Monomer.</text>
</comment>
<feature type="binding site" evidence="8">
    <location>
        <position position="21"/>
    </location>
    <ligand>
        <name>3-phosphoshikimate</name>
        <dbReference type="ChEBI" id="CHEBI:145989"/>
    </ligand>
</feature>
<organism evidence="10">
    <name type="scientific">Proteinivorax hydrogeniformans</name>
    <dbReference type="NCBI Taxonomy" id="1826727"/>
    <lineage>
        <taxon>Bacteria</taxon>
        <taxon>Bacillati</taxon>
        <taxon>Bacillota</taxon>
        <taxon>Clostridia</taxon>
        <taxon>Eubacteriales</taxon>
        <taxon>Proteinivoracaceae</taxon>
        <taxon>Proteinivorax</taxon>
    </lineage>
</organism>
<dbReference type="InterPro" id="IPR013792">
    <property type="entry name" value="RNA3'P_cycl/enolpyr_Trfase_a/b"/>
</dbReference>
<feature type="active site" description="Proton acceptor" evidence="8">
    <location>
        <position position="312"/>
    </location>
</feature>
<keyword evidence="3 8" id="KW-0963">Cytoplasm</keyword>
<dbReference type="PIRSF" id="PIRSF000505">
    <property type="entry name" value="EPSPS"/>
    <property type="match status" value="1"/>
</dbReference>
<dbReference type="NCBIfam" id="TIGR01356">
    <property type="entry name" value="aroA"/>
    <property type="match status" value="1"/>
</dbReference>
<feature type="binding site" evidence="8">
    <location>
        <position position="312"/>
    </location>
    <ligand>
        <name>3-phosphoshikimate</name>
        <dbReference type="ChEBI" id="CHEBI:145989"/>
    </ligand>
</feature>
<keyword evidence="4 8" id="KW-0028">Amino-acid biosynthesis</keyword>
<proteinExistence type="inferred from homology"/>
<feature type="binding site" evidence="8">
    <location>
        <position position="166"/>
    </location>
    <ligand>
        <name>3-phosphoshikimate</name>
        <dbReference type="ChEBI" id="CHEBI:145989"/>
    </ligand>
</feature>
<dbReference type="HAMAP" id="MF_00210">
    <property type="entry name" value="EPSP_synth"/>
    <property type="match status" value="1"/>
</dbReference>
<sequence length="429" mass="46908">MLVISKGDKVYNTVYTPGGDKSISHRIAMLTALSKGTIKINNFSLAKDCQATLRCVENLGFKVIRNENTVIIKMEEKTKKNNVVLDCENSGTTARLIGVVAASLGAEATLVGDASLSKRPMDRIVLPLQDLGLDIESSDGKLPITIKPNRRKYTEIFYDMPVASAQVKTALLFAALLGCGKVKIKQPAKSRDHTEIMLKHYGVSLINQYPYLKIKGPQKPIVRGEYNVCGDFSSAAFMIAAALVKGFELTVKDVGLNPTRTGFLQVIKAMNAKVEVFDTKKWNDELVGCIRIKPSSLKGIEISQDMVANLIDELPLIAVLAAYADGITKVRGAEELRVKESDRISNTVSNLNKLGADIKELKDGFIVRGKTQLNGTVLNCQKDHRVIMSMSVAALGSAGETKIEDAKWVEISNSEFFSELERLIPGCIK</sequence>
<dbReference type="GO" id="GO:0005737">
    <property type="term" value="C:cytoplasm"/>
    <property type="evidence" value="ECO:0007669"/>
    <property type="project" value="UniProtKB-SubCell"/>
</dbReference>
<dbReference type="PANTHER" id="PTHR21090:SF5">
    <property type="entry name" value="PENTAFUNCTIONAL AROM POLYPEPTIDE"/>
    <property type="match status" value="1"/>
</dbReference>
<feature type="binding site" evidence="8">
    <location>
        <position position="22"/>
    </location>
    <ligand>
        <name>3-phosphoshikimate</name>
        <dbReference type="ChEBI" id="CHEBI:145989"/>
    </ligand>
</feature>
<dbReference type="GO" id="GO:0008652">
    <property type="term" value="P:amino acid biosynthetic process"/>
    <property type="evidence" value="ECO:0007669"/>
    <property type="project" value="UniProtKB-KW"/>
</dbReference>
<comment type="pathway">
    <text evidence="1 8">Metabolic intermediate biosynthesis; chorismate biosynthesis; chorismate from D-erythrose 4-phosphate and phosphoenolpyruvate: step 6/7.</text>
</comment>
<evidence type="ECO:0000259" key="9">
    <source>
        <dbReference type="Pfam" id="PF00275"/>
    </source>
</evidence>
<dbReference type="InterPro" id="IPR006264">
    <property type="entry name" value="EPSP_synthase"/>
</dbReference>
<accession>A0AAU8HR48</accession>
<dbReference type="GO" id="GO:0009423">
    <property type="term" value="P:chorismate biosynthetic process"/>
    <property type="evidence" value="ECO:0007669"/>
    <property type="project" value="UniProtKB-UniRule"/>
</dbReference>
<evidence type="ECO:0000256" key="4">
    <source>
        <dbReference type="ARBA" id="ARBA00022605"/>
    </source>
</evidence>
<comment type="subcellular location">
    <subcellularLocation>
        <location evidence="8">Cytoplasm</location>
    </subcellularLocation>
</comment>
<dbReference type="GO" id="GO:0003866">
    <property type="term" value="F:3-phosphoshikimate 1-carboxyvinyltransferase activity"/>
    <property type="evidence" value="ECO:0007669"/>
    <property type="project" value="UniProtKB-UniRule"/>
</dbReference>
<feature type="binding site" evidence="8">
    <location>
        <position position="26"/>
    </location>
    <ligand>
        <name>3-phosphoshikimate</name>
        <dbReference type="ChEBI" id="CHEBI:145989"/>
    </ligand>
</feature>
<feature type="binding site" evidence="8">
    <location>
        <position position="166"/>
    </location>
    <ligand>
        <name>phosphoenolpyruvate</name>
        <dbReference type="ChEBI" id="CHEBI:58702"/>
    </ligand>
</feature>
<dbReference type="AlphaFoldDB" id="A0AAU8HR48"/>
<feature type="binding site" evidence="8">
    <location>
        <position position="91"/>
    </location>
    <ligand>
        <name>phosphoenolpyruvate</name>
        <dbReference type="ChEBI" id="CHEBI:58702"/>
    </ligand>
</feature>
<evidence type="ECO:0000256" key="2">
    <source>
        <dbReference type="ARBA" id="ARBA00009948"/>
    </source>
</evidence>
<dbReference type="Gene3D" id="3.65.10.10">
    <property type="entry name" value="Enolpyruvate transferase domain"/>
    <property type="match status" value="2"/>
</dbReference>
<comment type="function">
    <text evidence="8">Catalyzes the transfer of the enolpyruvyl moiety of phosphoenolpyruvate (PEP) to the 5-hydroxyl of shikimate-3-phosphate (S3P) to produce enolpyruvyl shikimate-3-phosphate and inorganic phosphate.</text>
</comment>
<dbReference type="RefSeq" id="WP_353892183.1">
    <property type="nucleotide sequence ID" value="NZ_CP159485.1"/>
</dbReference>
<feature type="domain" description="Enolpyruvate transferase" evidence="9">
    <location>
        <begin position="6"/>
        <end position="420"/>
    </location>
</feature>
<dbReference type="EC" id="2.5.1.19" evidence="8"/>
<evidence type="ECO:0000256" key="1">
    <source>
        <dbReference type="ARBA" id="ARBA00004811"/>
    </source>
</evidence>
<evidence type="ECO:0000313" key="10">
    <source>
        <dbReference type="EMBL" id="XCI27605.1"/>
    </source>
</evidence>
<reference evidence="10" key="1">
    <citation type="journal article" date="2018" name="Antonie Van Leeuwenhoek">
        <title>Proteinivorax hydrogeniformans sp. nov., an anaerobic, haloalkaliphilic bacterium fermenting proteinaceous compounds with high hydrogen production.</title>
        <authorList>
            <person name="Boltyanskaya Y."/>
            <person name="Detkova E."/>
            <person name="Pimenov N."/>
            <person name="Kevbrin V."/>
        </authorList>
    </citation>
    <scope>NUCLEOTIDE SEQUENCE</scope>
    <source>
        <strain evidence="10">Z-710</strain>
    </source>
</reference>
<feature type="binding site" evidence="8">
    <location>
        <position position="119"/>
    </location>
    <ligand>
        <name>phosphoenolpyruvate</name>
        <dbReference type="ChEBI" id="CHEBI:58702"/>
    </ligand>
</feature>
<comment type="caution">
    <text evidence="8">Lacks conserved residue(s) required for the propagation of feature annotation.</text>
</comment>
<dbReference type="InterPro" id="IPR001986">
    <property type="entry name" value="Enolpyruvate_Tfrase_dom"/>
</dbReference>
<dbReference type="CDD" id="cd01556">
    <property type="entry name" value="EPSP_synthase"/>
    <property type="match status" value="1"/>
</dbReference>
<dbReference type="FunFam" id="3.65.10.10:FF:000005">
    <property type="entry name" value="3-phosphoshikimate 1-carboxyvinyltransferase"/>
    <property type="match status" value="1"/>
</dbReference>
<feature type="binding site" evidence="8">
    <location>
        <position position="164"/>
    </location>
    <ligand>
        <name>3-phosphoshikimate</name>
        <dbReference type="ChEBI" id="CHEBI:145989"/>
    </ligand>
</feature>
<feature type="binding site" evidence="8">
    <location>
        <position position="21"/>
    </location>
    <ligand>
        <name>phosphoenolpyruvate</name>
        <dbReference type="ChEBI" id="CHEBI:58702"/>
    </ligand>
</feature>
<dbReference type="InterPro" id="IPR036968">
    <property type="entry name" value="Enolpyruvate_Tfrase_sf"/>
</dbReference>
<keyword evidence="6 8" id="KW-0057">Aromatic amino acid biosynthesis</keyword>
<comment type="similarity">
    <text evidence="2 8">Belongs to the EPSP synthase family.</text>
</comment>